<reference evidence="2 3" key="1">
    <citation type="submission" date="2024-05" db="EMBL/GenBank/DDBJ databases">
        <title>Genome sequence of Ponticoccus litoralis KCCM 90028.</title>
        <authorList>
            <person name="Kim J.M."/>
            <person name="Lee J.K."/>
            <person name="Choi B.J."/>
            <person name="Bayburt H."/>
            <person name="Baek J.H."/>
            <person name="Jeon C.O."/>
        </authorList>
    </citation>
    <scope>NUCLEOTIDE SEQUENCE [LARGE SCALE GENOMIC DNA]</scope>
    <source>
        <strain evidence="2 3">KCCM 90028</strain>
    </source>
</reference>
<dbReference type="AlphaFoldDB" id="A0AAW9SU67"/>
<organism evidence="2 3">
    <name type="scientific">Ponticoccus litoralis</name>
    <dbReference type="NCBI Taxonomy" id="422297"/>
    <lineage>
        <taxon>Bacteria</taxon>
        <taxon>Pseudomonadati</taxon>
        <taxon>Pseudomonadota</taxon>
        <taxon>Alphaproteobacteria</taxon>
        <taxon>Rhodobacterales</taxon>
        <taxon>Roseobacteraceae</taxon>
        <taxon>Ponticoccus</taxon>
    </lineage>
</organism>
<accession>A0AAW9SU67</accession>
<sequence>MTWQLRVAATGEVIPQGLFADASERVITLADGVLPDVDYEIRASFVTGAPDLRSWSAWLPVTTPDLRLSTADFADDIRDSVTTLNQWITDGVTDLGGDLAALEDGLTAEAAARAQAIADEAAQRIADAAALADRWRGLRDAVHDLQSEVVELAAGDHAAREEIRRTLTATLEDARAFFEEQIVTLADEDLAAVLRIVGLEAETGALSASITSIDQARVDGDNALAATIAALSVGSATQFDAAEIWHFDADTEGWTGGAWQAGGFLRATDTLHSPTGLAFDAARYSQLRMRLVRTGTPTWTGTLEWNAASGWDSVSIPEPTWTDDVALVTVTVPWTGTVDQIRLDLVTGTVDVDWIAMGRPAPGASSADLDALRQVISDGDNANASDIVALEARMTDAEGEASGLASAVGGLDARVGVTEDGVLSNSNAVSALQSKVDDPTTGLGALADALDVLSTTVATGDGSQRVQSEAIRSVRAALSLLEAEATEAAVREEEARRSLRDYTASAEQSLNTRIDATDGQVAVVAEAVALLGVEVEGKASASVLDSLTATVTQRGEDITANTDAINLINAALPGKASTSALAALSGTVSQQGEDIAANSNAITAINAALPGKASAAALTALSGTVTQQGEDITANTDAINLINAALPGKASTSALAALSGTVSQQGEDIAANSNAITAINAALADKASAAALTSLSGTVSQQGDDITANAEALVATSAAVGRVSANGYFRVTNNVDQHGALSRIGLLATILDDGTSDEAAIYLEARTGEPNRVVVDAERFAIADNNGANVAVPFVVDGGKVYMDYAFIRDLSATAATIGTFRTSPAGERTEISDNGVVVYDNAGNVRVKLGDLS</sequence>
<dbReference type="EMBL" id="JBDNCH010000002">
    <property type="protein sequence ID" value="MEN9062835.1"/>
    <property type="molecule type" value="Genomic_DNA"/>
</dbReference>
<keyword evidence="3" id="KW-1185">Reference proteome</keyword>
<feature type="domain" description="Tip attachment protein J central straight fiber" evidence="1">
    <location>
        <begin position="767"/>
        <end position="821"/>
    </location>
</feature>
<comment type="caution">
    <text evidence="2">The sequence shown here is derived from an EMBL/GenBank/DDBJ whole genome shotgun (WGS) entry which is preliminary data.</text>
</comment>
<dbReference type="Pfam" id="PF09327">
    <property type="entry name" value="Phage_Tail_Tip"/>
    <property type="match status" value="1"/>
</dbReference>
<evidence type="ECO:0000313" key="2">
    <source>
        <dbReference type="EMBL" id="MEN9062835.1"/>
    </source>
</evidence>
<protein>
    <submittedName>
        <fullName evidence="2">DUF1983 domain-containing protein</fullName>
    </submittedName>
</protein>
<dbReference type="InterPro" id="IPR015406">
    <property type="entry name" value="GpJ_CSF"/>
</dbReference>
<name>A0AAW9SU67_9RHOB</name>
<evidence type="ECO:0000259" key="1">
    <source>
        <dbReference type="Pfam" id="PF09327"/>
    </source>
</evidence>
<evidence type="ECO:0000313" key="3">
    <source>
        <dbReference type="Proteomes" id="UP001428774"/>
    </source>
</evidence>
<dbReference type="RefSeq" id="WP_347167762.1">
    <property type="nucleotide sequence ID" value="NZ_JBDNCH010000002.1"/>
</dbReference>
<dbReference type="Proteomes" id="UP001428774">
    <property type="component" value="Unassembled WGS sequence"/>
</dbReference>
<gene>
    <name evidence="2" type="ORF">ABFB10_19495</name>
</gene>
<proteinExistence type="predicted"/>